<proteinExistence type="predicted"/>
<name>A0A0F9P630_9ZZZZ</name>
<reference evidence="1" key="1">
    <citation type="journal article" date="2015" name="Nature">
        <title>Complex archaea that bridge the gap between prokaryotes and eukaryotes.</title>
        <authorList>
            <person name="Spang A."/>
            <person name="Saw J.H."/>
            <person name="Jorgensen S.L."/>
            <person name="Zaremba-Niedzwiedzka K."/>
            <person name="Martijn J."/>
            <person name="Lind A.E."/>
            <person name="van Eijk R."/>
            <person name="Schleper C."/>
            <person name="Guy L."/>
            <person name="Ettema T.J."/>
        </authorList>
    </citation>
    <scope>NUCLEOTIDE SEQUENCE</scope>
</reference>
<dbReference type="AlphaFoldDB" id="A0A0F9P630"/>
<accession>A0A0F9P630</accession>
<evidence type="ECO:0000313" key="1">
    <source>
        <dbReference type="EMBL" id="KKM96505.1"/>
    </source>
</evidence>
<sequence>MTDGDKINQHIGDDCRRCKTGQLVALTNEVDIGVGMLSHVLGYECPNCGIFVVCPDCGIALDSRPHWDWCANMKELRLEDIR</sequence>
<organism evidence="1">
    <name type="scientific">marine sediment metagenome</name>
    <dbReference type="NCBI Taxonomy" id="412755"/>
    <lineage>
        <taxon>unclassified sequences</taxon>
        <taxon>metagenomes</taxon>
        <taxon>ecological metagenomes</taxon>
    </lineage>
</organism>
<gene>
    <name evidence="1" type="ORF">LCGC14_1177400</name>
</gene>
<comment type="caution">
    <text evidence="1">The sequence shown here is derived from an EMBL/GenBank/DDBJ whole genome shotgun (WGS) entry which is preliminary data.</text>
</comment>
<dbReference type="EMBL" id="LAZR01005871">
    <property type="protein sequence ID" value="KKM96505.1"/>
    <property type="molecule type" value="Genomic_DNA"/>
</dbReference>
<protein>
    <submittedName>
        <fullName evidence="1">Uncharacterized protein</fullName>
    </submittedName>
</protein>